<dbReference type="InterPro" id="IPR020806">
    <property type="entry name" value="PKS_PP-bd"/>
</dbReference>
<dbReference type="Pfam" id="PF00975">
    <property type="entry name" value="Thioesterase"/>
    <property type="match status" value="1"/>
</dbReference>
<dbReference type="GO" id="GO:0017000">
    <property type="term" value="P:antibiotic biosynthetic process"/>
    <property type="evidence" value="ECO:0007669"/>
    <property type="project" value="UniProtKB-ARBA"/>
</dbReference>
<dbReference type="FunFam" id="3.40.50.980:FF:000001">
    <property type="entry name" value="Non-ribosomal peptide synthetase"/>
    <property type="match status" value="1"/>
</dbReference>
<dbReference type="FunFam" id="1.10.1200.10:FF:000016">
    <property type="entry name" value="Non-ribosomal peptide synthase"/>
    <property type="match status" value="1"/>
</dbReference>
<dbReference type="InterPro" id="IPR000873">
    <property type="entry name" value="AMP-dep_synth/lig_dom"/>
</dbReference>
<gene>
    <name evidence="6" type="ORF">SAMN05216268_1136</name>
</gene>
<dbReference type="GO" id="GO:0005737">
    <property type="term" value="C:cytoplasm"/>
    <property type="evidence" value="ECO:0007669"/>
    <property type="project" value="TreeGrafter"/>
</dbReference>
<dbReference type="Gene3D" id="2.30.38.10">
    <property type="entry name" value="Luciferase, Domain 3"/>
    <property type="match status" value="1"/>
</dbReference>
<dbReference type="Gene3D" id="3.30.300.30">
    <property type="match status" value="1"/>
</dbReference>
<comment type="cofactor">
    <cofactor evidence="1">
        <name>pantetheine 4'-phosphate</name>
        <dbReference type="ChEBI" id="CHEBI:47942"/>
    </cofactor>
</comment>
<feature type="domain" description="Carrier" evidence="5">
    <location>
        <begin position="500"/>
        <end position="575"/>
    </location>
</feature>
<dbReference type="InterPro" id="IPR045851">
    <property type="entry name" value="AMP-bd_C_sf"/>
</dbReference>
<comment type="similarity">
    <text evidence="2">Belongs to the ATP-dependent AMP-binding enzyme family.</text>
</comment>
<dbReference type="GO" id="GO:0043041">
    <property type="term" value="P:amino acid activation for nonribosomal peptide biosynthetic process"/>
    <property type="evidence" value="ECO:0007669"/>
    <property type="project" value="TreeGrafter"/>
</dbReference>
<dbReference type="Pfam" id="PF00550">
    <property type="entry name" value="PP-binding"/>
    <property type="match status" value="1"/>
</dbReference>
<evidence type="ECO:0000256" key="4">
    <source>
        <dbReference type="ARBA" id="ARBA00022553"/>
    </source>
</evidence>
<dbReference type="InterPro" id="IPR010071">
    <property type="entry name" value="AA_adenyl_dom"/>
</dbReference>
<dbReference type="GO" id="GO:0044550">
    <property type="term" value="P:secondary metabolite biosynthetic process"/>
    <property type="evidence" value="ECO:0007669"/>
    <property type="project" value="TreeGrafter"/>
</dbReference>
<keyword evidence="4" id="KW-0597">Phosphoprotein</keyword>
<sequence>MAQGSVPERFAERVALIPHEIAVVSGEQRLTYAELDRRANGIARRLLDLGVLPEEPVAILMERSAHLAVAVIGVLKAGAAYLPLHSGNPVKRHEAVTQQAGARVLITDTALRAHAPADGLTVLDPVGVPPSTDPQVDTPAHSLAYVMYTSGSTGTPKGVAVTHRDVLALVDDSLWQGRRHERVLMLAPYAFDVSTYELWVPLLHGGLLVMAPDAFDVDTLRRLLKDHRITGLQLTAGLFRVVADEAPDCLTGIREVMTGGDVVSPTAVARVLDACPGTLVRAMYGPTETTLFATHHPMTEAPRGSVPLGRPLDGMTAYVLDDGLVPAPVGEAGELYLAGAGVARGYLGRSGRTAEHFLADPYGPRGTRMYRTGDLARLNANGELEFLGRVGNQVKVRGFRIELGEIETALAALLPDAPVVVVARGDDANDRRLVAYLVSGADEEMPTAEELSRQLAETLPDYMVPSAFVVLDALPLTLNGKVDHGALPDPGTGADDEVAAPRDAVEKDLVRLFAQVLKTESVGIHDDFFELGGTSLGATRLLSRIRAELDVRLAVRDLMNLRTVAALAASLRRDHLLENWSTDGGMERRTADSKGRDAGSEALRPLLTLRANGSRTPVFCVHPGGGMAWCYTGLLHHLPNDVPLYALQARGLIGTEPVAHSMDEMVGDYLDQIRRIQPTGPYQLIGWSFGGNAAHSMAARLRTQGEEVSLLAVLDAGHGGARDHSVPRPPRHVLHVAFDGLDAFDAEPGDALPDAHRIQQILQEHDSPLADVGTDVINAVVAVTANNIRISDAARPGHFDGDMLFFEATDRTGAPTALADVWRPHIGGRIERQIVAFDHMRLMTREALDVIGPALARRLGS</sequence>
<dbReference type="CDD" id="cd12117">
    <property type="entry name" value="A_NRPS_Srf_like"/>
    <property type="match status" value="1"/>
</dbReference>
<evidence type="ECO:0000259" key="5">
    <source>
        <dbReference type="PROSITE" id="PS50075"/>
    </source>
</evidence>
<dbReference type="NCBIfam" id="TIGR01733">
    <property type="entry name" value="AA-adenyl-dom"/>
    <property type="match status" value="1"/>
</dbReference>
<dbReference type="SUPFAM" id="SSF47336">
    <property type="entry name" value="ACP-like"/>
    <property type="match status" value="1"/>
</dbReference>
<dbReference type="PANTHER" id="PTHR45527">
    <property type="entry name" value="NONRIBOSOMAL PEPTIDE SYNTHETASE"/>
    <property type="match status" value="1"/>
</dbReference>
<dbReference type="Proteomes" id="UP000184388">
    <property type="component" value="Unassembled WGS sequence"/>
</dbReference>
<dbReference type="EMBL" id="FRBK01000013">
    <property type="protein sequence ID" value="SHM66912.1"/>
    <property type="molecule type" value="Genomic_DNA"/>
</dbReference>
<comment type="caution">
    <text evidence="6">The sequence shown here is derived from an EMBL/GenBank/DDBJ whole genome shotgun (WGS) entry which is preliminary data.</text>
</comment>
<dbReference type="InterPro" id="IPR020845">
    <property type="entry name" value="AMP-binding_CS"/>
</dbReference>
<evidence type="ECO:0000256" key="2">
    <source>
        <dbReference type="ARBA" id="ARBA00006432"/>
    </source>
</evidence>
<dbReference type="InterPro" id="IPR036736">
    <property type="entry name" value="ACP-like_sf"/>
</dbReference>
<dbReference type="FunFam" id="3.30.300.30:FF:000010">
    <property type="entry name" value="Enterobactin synthetase component F"/>
    <property type="match status" value="1"/>
</dbReference>
<evidence type="ECO:0000256" key="1">
    <source>
        <dbReference type="ARBA" id="ARBA00001957"/>
    </source>
</evidence>
<dbReference type="SUPFAM" id="SSF56801">
    <property type="entry name" value="Acetyl-CoA synthetase-like"/>
    <property type="match status" value="1"/>
</dbReference>
<accession>A0A9X8N1Q8</accession>
<dbReference type="SUPFAM" id="SSF53474">
    <property type="entry name" value="alpha/beta-Hydrolases"/>
    <property type="match status" value="1"/>
</dbReference>
<evidence type="ECO:0000313" key="6">
    <source>
        <dbReference type="EMBL" id="SHM66912.1"/>
    </source>
</evidence>
<dbReference type="Gene3D" id="3.40.50.980">
    <property type="match status" value="2"/>
</dbReference>
<dbReference type="Pfam" id="PF13193">
    <property type="entry name" value="AMP-binding_C"/>
    <property type="match status" value="1"/>
</dbReference>
<dbReference type="InterPro" id="IPR025110">
    <property type="entry name" value="AMP-bd_C"/>
</dbReference>
<dbReference type="PROSITE" id="PS00455">
    <property type="entry name" value="AMP_BINDING"/>
    <property type="match status" value="1"/>
</dbReference>
<evidence type="ECO:0000256" key="3">
    <source>
        <dbReference type="ARBA" id="ARBA00022450"/>
    </source>
</evidence>
<evidence type="ECO:0000313" key="7">
    <source>
        <dbReference type="Proteomes" id="UP000184388"/>
    </source>
</evidence>
<proteinExistence type="inferred from homology"/>
<dbReference type="PANTHER" id="PTHR45527:SF1">
    <property type="entry name" value="FATTY ACID SYNTHASE"/>
    <property type="match status" value="1"/>
</dbReference>
<dbReference type="GO" id="GO:0031177">
    <property type="term" value="F:phosphopantetheine binding"/>
    <property type="evidence" value="ECO:0007669"/>
    <property type="project" value="InterPro"/>
</dbReference>
<dbReference type="Gene3D" id="3.40.50.1820">
    <property type="entry name" value="alpha/beta hydrolase"/>
    <property type="match status" value="1"/>
</dbReference>
<dbReference type="InterPro" id="IPR009081">
    <property type="entry name" value="PP-bd_ACP"/>
</dbReference>
<dbReference type="Pfam" id="PF00501">
    <property type="entry name" value="AMP-binding"/>
    <property type="match status" value="1"/>
</dbReference>
<reference evidence="7" key="1">
    <citation type="submission" date="2016-11" db="EMBL/GenBank/DDBJ databases">
        <authorList>
            <person name="Jaros S."/>
            <person name="Januszkiewicz K."/>
            <person name="Wedrychowicz H."/>
        </authorList>
    </citation>
    <scope>NUCLEOTIDE SEQUENCE [LARGE SCALE GENOMIC DNA]</scope>
    <source>
        <strain evidence="7">CGMCC 4.3555</strain>
    </source>
</reference>
<organism evidence="6 7">
    <name type="scientific">Streptomyces yunnanensis</name>
    <dbReference type="NCBI Taxonomy" id="156453"/>
    <lineage>
        <taxon>Bacteria</taxon>
        <taxon>Bacillati</taxon>
        <taxon>Actinomycetota</taxon>
        <taxon>Actinomycetes</taxon>
        <taxon>Kitasatosporales</taxon>
        <taxon>Streptomycetaceae</taxon>
        <taxon>Streptomyces</taxon>
    </lineage>
</organism>
<dbReference type="AlphaFoldDB" id="A0A9X8N1Q8"/>
<name>A0A9X8N1Q8_9ACTN</name>
<dbReference type="InterPro" id="IPR001031">
    <property type="entry name" value="Thioesterase"/>
</dbReference>
<dbReference type="InterPro" id="IPR029058">
    <property type="entry name" value="AB_hydrolase_fold"/>
</dbReference>
<dbReference type="SMART" id="SM00823">
    <property type="entry name" value="PKS_PP"/>
    <property type="match status" value="1"/>
</dbReference>
<protein>
    <submittedName>
        <fullName evidence="6">Pristinamycin I synthase-3 and 4</fullName>
    </submittedName>
</protein>
<dbReference type="RefSeq" id="WP_073446799.1">
    <property type="nucleotide sequence ID" value="NZ_FRBK01000013.1"/>
</dbReference>
<dbReference type="GO" id="GO:0072330">
    <property type="term" value="P:monocarboxylic acid biosynthetic process"/>
    <property type="evidence" value="ECO:0007669"/>
    <property type="project" value="UniProtKB-ARBA"/>
</dbReference>
<keyword evidence="3" id="KW-0596">Phosphopantetheine</keyword>
<dbReference type="PROSITE" id="PS50075">
    <property type="entry name" value="CARRIER"/>
    <property type="match status" value="1"/>
</dbReference>